<evidence type="ECO:0000313" key="3">
    <source>
        <dbReference type="Proteomes" id="UP000193689"/>
    </source>
</evidence>
<dbReference type="PANTHER" id="PTHR34315:SF2">
    <property type="entry name" value="ANCHORED DIOXYGENASE, PUTATIVE (AFU_ORTHOLOGUE AFUA_3G01800)-RELATED"/>
    <property type="match status" value="1"/>
</dbReference>
<keyword evidence="3" id="KW-1185">Reference proteome</keyword>
<dbReference type="GO" id="GO:0016702">
    <property type="term" value="F:oxidoreductase activity, acting on single donors with incorporation of molecular oxygen, incorporation of two atoms of oxygen"/>
    <property type="evidence" value="ECO:0007669"/>
    <property type="project" value="InterPro"/>
</dbReference>
<evidence type="ECO:0000313" key="2">
    <source>
        <dbReference type="EMBL" id="ORY59947.1"/>
    </source>
</evidence>
<name>A0A1Y2DL26_9PEZI</name>
<comment type="caution">
    <text evidence="2">The sequence shown here is derived from an EMBL/GenBank/DDBJ whole genome shotgun (WGS) entry which is preliminary data.</text>
</comment>
<evidence type="ECO:0000256" key="1">
    <source>
        <dbReference type="SAM" id="SignalP"/>
    </source>
</evidence>
<accession>A0A1Y2DL26</accession>
<feature type="chain" id="PRO_5012463387" evidence="1">
    <location>
        <begin position="23"/>
        <end position="194"/>
    </location>
</feature>
<gene>
    <name evidence="2" type="ORF">BCR38DRAFT_397934</name>
</gene>
<dbReference type="EMBL" id="MCFJ01000012">
    <property type="protein sequence ID" value="ORY59947.1"/>
    <property type="molecule type" value="Genomic_DNA"/>
</dbReference>
<dbReference type="PANTHER" id="PTHR34315">
    <property type="match status" value="1"/>
</dbReference>
<dbReference type="STRING" id="1141098.A0A1Y2DL26"/>
<keyword evidence="2" id="KW-0560">Oxidoreductase</keyword>
<sequence>MFIFHHFTALLAAYSLFGAALAHPGEEKIKREIAEHKAAQIKGRQSLAQCANTPSSLALKERAVAHRAAKAQDLRQKRALTDKSMKNKRDVDALARWMAVSHDESALGYTSDTPLDTIFSGNATCSLASEVTIGPYYVAGVLTREDVTEGTAGVPLYLNLQFVEISTCDPITGYLIDIWQCNAIGAYHPPPPHR</sequence>
<reference evidence="2 3" key="1">
    <citation type="submission" date="2016-07" db="EMBL/GenBank/DDBJ databases">
        <title>Pervasive Adenine N6-methylation of Active Genes in Fungi.</title>
        <authorList>
            <consortium name="DOE Joint Genome Institute"/>
            <person name="Mondo S.J."/>
            <person name="Dannebaum R.O."/>
            <person name="Kuo R.C."/>
            <person name="Labutti K."/>
            <person name="Haridas S."/>
            <person name="Kuo A."/>
            <person name="Salamov A."/>
            <person name="Ahrendt S.R."/>
            <person name="Lipzen A."/>
            <person name="Sullivan W."/>
            <person name="Andreopoulos W.B."/>
            <person name="Clum A."/>
            <person name="Lindquist E."/>
            <person name="Daum C."/>
            <person name="Ramamoorthy G.K."/>
            <person name="Gryganskyi A."/>
            <person name="Culley D."/>
            <person name="Magnuson J.K."/>
            <person name="James T.Y."/>
            <person name="O'Malley M.A."/>
            <person name="Stajich J.E."/>
            <person name="Spatafora J.W."/>
            <person name="Visel A."/>
            <person name="Grigoriev I.V."/>
        </authorList>
    </citation>
    <scope>NUCLEOTIDE SEQUENCE [LARGE SCALE GENOMIC DNA]</scope>
    <source>
        <strain evidence="2 3">CBS 129021</strain>
    </source>
</reference>
<protein>
    <submittedName>
        <fullName evidence="2">Intradiol ring-cleavage dioxygenase</fullName>
    </submittedName>
</protein>
<dbReference type="OrthoDB" id="121380at2759"/>
<dbReference type="GO" id="GO:0005506">
    <property type="term" value="F:iron ion binding"/>
    <property type="evidence" value="ECO:0007669"/>
    <property type="project" value="InterPro"/>
</dbReference>
<dbReference type="RefSeq" id="XP_040712381.1">
    <property type="nucleotide sequence ID" value="XM_040857677.1"/>
</dbReference>
<dbReference type="Gene3D" id="2.60.130.10">
    <property type="entry name" value="Aromatic compound dioxygenase"/>
    <property type="match status" value="1"/>
</dbReference>
<dbReference type="Proteomes" id="UP000193689">
    <property type="component" value="Unassembled WGS sequence"/>
</dbReference>
<feature type="signal peptide" evidence="1">
    <location>
        <begin position="1"/>
        <end position="22"/>
    </location>
</feature>
<dbReference type="AlphaFoldDB" id="A0A1Y2DL26"/>
<dbReference type="SUPFAM" id="SSF49482">
    <property type="entry name" value="Aromatic compound dioxygenase"/>
    <property type="match status" value="1"/>
</dbReference>
<dbReference type="GeneID" id="63773889"/>
<proteinExistence type="predicted"/>
<keyword evidence="2" id="KW-0223">Dioxygenase</keyword>
<dbReference type="InterPro" id="IPR015889">
    <property type="entry name" value="Intradiol_dOase_core"/>
</dbReference>
<keyword evidence="1" id="KW-0732">Signal</keyword>
<organism evidence="2 3">
    <name type="scientific">Pseudomassariella vexata</name>
    <dbReference type="NCBI Taxonomy" id="1141098"/>
    <lineage>
        <taxon>Eukaryota</taxon>
        <taxon>Fungi</taxon>
        <taxon>Dikarya</taxon>
        <taxon>Ascomycota</taxon>
        <taxon>Pezizomycotina</taxon>
        <taxon>Sordariomycetes</taxon>
        <taxon>Xylariomycetidae</taxon>
        <taxon>Amphisphaeriales</taxon>
        <taxon>Pseudomassariaceae</taxon>
        <taxon>Pseudomassariella</taxon>
    </lineage>
</organism>
<dbReference type="InParanoid" id="A0A1Y2DL26"/>